<gene>
    <name evidence="1" type="ORF">NCTC13028_00510</name>
</gene>
<organism evidence="1 2">
    <name type="scientific">Clostridium cochlearium</name>
    <dbReference type="NCBI Taxonomy" id="1494"/>
    <lineage>
        <taxon>Bacteria</taxon>
        <taxon>Bacillati</taxon>
        <taxon>Bacillota</taxon>
        <taxon>Clostridia</taxon>
        <taxon>Eubacteriales</taxon>
        <taxon>Clostridiaceae</taxon>
        <taxon>Clostridium</taxon>
    </lineage>
</organism>
<dbReference type="AlphaFoldDB" id="A0A2X2W2F3"/>
<reference evidence="1 2" key="1">
    <citation type="submission" date="2018-06" db="EMBL/GenBank/DDBJ databases">
        <authorList>
            <consortium name="Pathogen Informatics"/>
            <person name="Doyle S."/>
        </authorList>
    </citation>
    <scope>NUCLEOTIDE SEQUENCE [LARGE SCALE GENOMIC DNA]</scope>
    <source>
        <strain evidence="1 2">NCTC13028</strain>
    </source>
</reference>
<dbReference type="Proteomes" id="UP000250223">
    <property type="component" value="Unassembled WGS sequence"/>
</dbReference>
<protein>
    <submittedName>
        <fullName evidence="1">Uncharacterized protein</fullName>
    </submittedName>
</protein>
<accession>A0A2X2W2F3</accession>
<dbReference type="EMBL" id="UAWC01000001">
    <property type="protein sequence ID" value="SQB33517.1"/>
    <property type="molecule type" value="Genomic_DNA"/>
</dbReference>
<dbReference type="RefSeq" id="WP_111921171.1">
    <property type="nucleotide sequence ID" value="NZ_JAHLNT010000024.1"/>
</dbReference>
<evidence type="ECO:0000313" key="2">
    <source>
        <dbReference type="Proteomes" id="UP000250223"/>
    </source>
</evidence>
<proteinExistence type="predicted"/>
<name>A0A2X2W2F3_CLOCO</name>
<sequence>MYKIAYYSASKSNLVVLSNAFSKFSNEKINELEIIAKSKQELMDKNEFGEFISYVKDAHVLIIHLMGERKVALDLIN</sequence>
<evidence type="ECO:0000313" key="1">
    <source>
        <dbReference type="EMBL" id="SQB33517.1"/>
    </source>
</evidence>